<gene>
    <name evidence="3" type="ORF">CQ394_04535</name>
</gene>
<dbReference type="Proteomes" id="UP000220840">
    <property type="component" value="Unassembled WGS sequence"/>
</dbReference>
<evidence type="ECO:0008006" key="5">
    <source>
        <dbReference type="Google" id="ProtNLM"/>
    </source>
</evidence>
<dbReference type="RefSeq" id="WP_058295161.1">
    <property type="nucleotide sequence ID" value="NZ_CAMRXJ010000044.1"/>
</dbReference>
<proteinExistence type="predicted"/>
<dbReference type="EMBL" id="PDCJ01000001">
    <property type="protein sequence ID" value="PEG30997.1"/>
    <property type="molecule type" value="Genomic_DNA"/>
</dbReference>
<dbReference type="STRING" id="137838.GCA_001458595_02373"/>
<keyword evidence="1" id="KW-0175">Coiled coil</keyword>
<evidence type="ECO:0000256" key="2">
    <source>
        <dbReference type="SAM" id="Phobius"/>
    </source>
</evidence>
<dbReference type="InterPro" id="IPR010540">
    <property type="entry name" value="CmpB_TMEM229"/>
</dbReference>
<evidence type="ECO:0000313" key="3">
    <source>
        <dbReference type="EMBL" id="PEG30997.1"/>
    </source>
</evidence>
<sequence>MYTYNILQWLAFFFIYCFIGWCIESTIVSIERKKIVNRGFLKLPLLPIYGSGAIIILIVCLPVRESIFKVYFVGMICATILEYIVGYFMEVIFKMKYWDYSNDKFNYKGRICLVSSLFWGVLSVLLVEFIHTYIEGIVLLIHENNLEILVSCIFAMTCIDTFISAKESIDLNKVLKKISSLKNEIENTTSEIEEVLKGGYKDISYMTAKELIGSTKEKVENLKMRLVKATEKRKEEITKLSLVKTRLIKNNPTVYSIQFNDALKEIKDRLLNKYGEKKSDIMERIGILQKKIEEFIKEL</sequence>
<feature type="coiled-coil region" evidence="1">
    <location>
        <begin position="171"/>
        <end position="239"/>
    </location>
</feature>
<feature type="transmembrane region" description="Helical" evidence="2">
    <location>
        <begin position="111"/>
        <end position="134"/>
    </location>
</feature>
<keyword evidence="2" id="KW-0472">Membrane</keyword>
<comment type="caution">
    <text evidence="3">The sequence shown here is derived from an EMBL/GenBank/DDBJ whole genome shotgun (WGS) entry which is preliminary data.</text>
</comment>
<dbReference type="AlphaFoldDB" id="A0A2A7MHJ1"/>
<feature type="transmembrane region" description="Helical" evidence="2">
    <location>
        <begin position="70"/>
        <end position="90"/>
    </location>
</feature>
<feature type="transmembrane region" description="Helical" evidence="2">
    <location>
        <begin position="43"/>
        <end position="64"/>
    </location>
</feature>
<accession>A0A2A7MHJ1</accession>
<reference evidence="3 4" key="1">
    <citation type="submission" date="2017-10" db="EMBL/GenBank/DDBJ databases">
        <title>Effective Description of Clostridium neonatale sp. nov. linked to necrotizing enterocolitis in neonates and a clarification of species assignable to the genus Clostridium (Prazmowski 1880) emend. Lawson and Rainey 2016.</title>
        <authorList>
            <person name="Bernard K."/>
            <person name="Burdz T."/>
            <person name="Wiebe D."/>
            <person name="Balcewich B."/>
            <person name="Alfa M."/>
            <person name="Bernier A.-M."/>
        </authorList>
    </citation>
    <scope>NUCLEOTIDE SEQUENCE [LARGE SCALE GENOMIC DNA]</scope>
    <source>
        <strain evidence="3 4">LCDC99A005</strain>
    </source>
</reference>
<name>A0A2A7MHJ1_9CLOT</name>
<keyword evidence="2" id="KW-1133">Transmembrane helix</keyword>
<evidence type="ECO:0000313" key="4">
    <source>
        <dbReference type="Proteomes" id="UP000220840"/>
    </source>
</evidence>
<dbReference type="OrthoDB" id="9789229at2"/>
<protein>
    <recommendedName>
        <fullName evidence="5">ABC transporter permease</fullName>
    </recommendedName>
</protein>
<keyword evidence="4" id="KW-1185">Reference proteome</keyword>
<evidence type="ECO:0000256" key="1">
    <source>
        <dbReference type="SAM" id="Coils"/>
    </source>
</evidence>
<dbReference type="Pfam" id="PF06541">
    <property type="entry name" value="ABC_trans_CmpB"/>
    <property type="match status" value="1"/>
</dbReference>
<feature type="transmembrane region" description="Helical" evidence="2">
    <location>
        <begin position="6"/>
        <end position="23"/>
    </location>
</feature>
<organism evidence="3 4">
    <name type="scientific">Clostridium neonatale</name>
    <dbReference type="NCBI Taxonomy" id="137838"/>
    <lineage>
        <taxon>Bacteria</taxon>
        <taxon>Bacillati</taxon>
        <taxon>Bacillota</taxon>
        <taxon>Clostridia</taxon>
        <taxon>Eubacteriales</taxon>
        <taxon>Clostridiaceae</taxon>
        <taxon>Clostridium</taxon>
    </lineage>
</organism>
<keyword evidence="2" id="KW-0812">Transmembrane</keyword>